<dbReference type="STRING" id="680026.AB733_15020"/>
<dbReference type="InterPro" id="IPR011330">
    <property type="entry name" value="Glyco_hydro/deAcase_b/a-brl"/>
</dbReference>
<sequence>MKLNCDMGESFGPWLMGRDDAVMPWINMANIACGFHASDPDVMAKTVASACQHNVEIGAHPGYNDKEGFGRRSIPHSAESITQLVAYQAGALNAICQLHGQQISYVKPHGALYNDMMADESVFIAIAKAISGMNSVFIPPIKLMVLSRPDNHRYQRIAEQYRVELLFEAFSDRAYTPDGFLVPRSQPEAVHHSSNRIVQQAKEFTQGYVTTSDGSKLKLRADSLCVHGDNDASIALIQTLHEVLKA</sequence>
<dbReference type="OrthoDB" id="9773478at2"/>
<proteinExistence type="predicted"/>
<name>A0A0J8V9J9_9GAMM</name>
<accession>A0A0J8V9J9</accession>
<evidence type="ECO:0000313" key="1">
    <source>
        <dbReference type="EMBL" id="PSW26101.1"/>
    </source>
</evidence>
<protein>
    <submittedName>
        <fullName evidence="1">LamB/YcsF family protein</fullName>
    </submittedName>
</protein>
<dbReference type="Pfam" id="PF03746">
    <property type="entry name" value="LamB_YcsF"/>
    <property type="match status" value="1"/>
</dbReference>
<dbReference type="AlphaFoldDB" id="A0A0J8V9J9"/>
<dbReference type="PANTHER" id="PTHR30292">
    <property type="entry name" value="UNCHARACTERIZED PROTEIN YBGL-RELATED"/>
    <property type="match status" value="1"/>
</dbReference>
<dbReference type="Proteomes" id="UP000240481">
    <property type="component" value="Unassembled WGS sequence"/>
</dbReference>
<comment type="caution">
    <text evidence="1">The sequence shown here is derived from an EMBL/GenBank/DDBJ whole genome shotgun (WGS) entry which is preliminary data.</text>
</comment>
<keyword evidence="2" id="KW-1185">Reference proteome</keyword>
<gene>
    <name evidence="1" type="ORF">C9I94_06025</name>
</gene>
<dbReference type="Gene3D" id="3.20.20.370">
    <property type="entry name" value="Glycoside hydrolase/deacetylase"/>
    <property type="match status" value="1"/>
</dbReference>
<dbReference type="CDD" id="cd10787">
    <property type="entry name" value="LamB_YcsF_like"/>
    <property type="match status" value="1"/>
</dbReference>
<dbReference type="EMBL" id="PYLZ01000002">
    <property type="protein sequence ID" value="PSW26101.1"/>
    <property type="molecule type" value="Genomic_DNA"/>
</dbReference>
<dbReference type="NCBIfam" id="NF003816">
    <property type="entry name" value="PRK05406.1-5"/>
    <property type="match status" value="1"/>
</dbReference>
<dbReference type="InterPro" id="IPR005501">
    <property type="entry name" value="LamB/YcsF/PxpA-like"/>
</dbReference>
<dbReference type="GO" id="GO:0005975">
    <property type="term" value="P:carbohydrate metabolic process"/>
    <property type="evidence" value="ECO:0007669"/>
    <property type="project" value="InterPro"/>
</dbReference>
<dbReference type="SUPFAM" id="SSF88713">
    <property type="entry name" value="Glycoside hydrolase/deacetylase"/>
    <property type="match status" value="1"/>
</dbReference>
<organism evidence="1 2">
    <name type="scientific">Photobacterium swingsii</name>
    <dbReference type="NCBI Taxonomy" id="680026"/>
    <lineage>
        <taxon>Bacteria</taxon>
        <taxon>Pseudomonadati</taxon>
        <taxon>Pseudomonadota</taxon>
        <taxon>Gammaproteobacteria</taxon>
        <taxon>Vibrionales</taxon>
        <taxon>Vibrionaceae</taxon>
        <taxon>Photobacterium</taxon>
    </lineage>
</organism>
<dbReference type="PANTHER" id="PTHR30292:SF0">
    <property type="entry name" value="5-OXOPROLINASE SUBUNIT A"/>
    <property type="match status" value="1"/>
</dbReference>
<reference evidence="1 2" key="1">
    <citation type="submission" date="2018-01" db="EMBL/GenBank/DDBJ databases">
        <title>Whole genome sequencing of Histamine producing bacteria.</title>
        <authorList>
            <person name="Butler K."/>
        </authorList>
    </citation>
    <scope>NUCLEOTIDE SEQUENCE [LARGE SCALE GENOMIC DNA]</scope>
    <source>
        <strain evidence="1 2">DSM 24669</strain>
    </source>
</reference>
<evidence type="ECO:0000313" key="2">
    <source>
        <dbReference type="Proteomes" id="UP000240481"/>
    </source>
</evidence>
<dbReference type="NCBIfam" id="NF003814">
    <property type="entry name" value="PRK05406.1-3"/>
    <property type="match status" value="1"/>
</dbReference>
<dbReference type="RefSeq" id="WP_048899502.1">
    <property type="nucleotide sequence ID" value="NZ_AP024852.1"/>
</dbReference>